<sequence length="151" mass="16689">MRGRDPLNTLHSARRQLAQTASAPFDEGKFIATGTHIVIDAIAIYILYTAINTPDVSLSTPALRERPRFINLLIEGVLRVRLTQVARRVLRPARESVASFTSVHNEIRQKKLIRACSLPRSVPQVARRARRSLAPSPASDGVMTGRRGAQS</sequence>
<feature type="region of interest" description="Disordered" evidence="1">
    <location>
        <begin position="127"/>
        <end position="151"/>
    </location>
</feature>
<dbReference type="AlphaFoldDB" id="A0A4C1WEZ0"/>
<dbReference type="Proteomes" id="UP000299102">
    <property type="component" value="Unassembled WGS sequence"/>
</dbReference>
<evidence type="ECO:0000313" key="3">
    <source>
        <dbReference type="Proteomes" id="UP000299102"/>
    </source>
</evidence>
<comment type="caution">
    <text evidence="2">The sequence shown here is derived from an EMBL/GenBank/DDBJ whole genome shotgun (WGS) entry which is preliminary data.</text>
</comment>
<dbReference type="EMBL" id="BGZK01000535">
    <property type="protein sequence ID" value="GBP48979.1"/>
    <property type="molecule type" value="Genomic_DNA"/>
</dbReference>
<name>A0A4C1WEZ0_EUMVA</name>
<proteinExistence type="predicted"/>
<evidence type="ECO:0000256" key="1">
    <source>
        <dbReference type="SAM" id="MobiDB-lite"/>
    </source>
</evidence>
<reference evidence="2 3" key="1">
    <citation type="journal article" date="2019" name="Commun. Biol.">
        <title>The bagworm genome reveals a unique fibroin gene that provides high tensile strength.</title>
        <authorList>
            <person name="Kono N."/>
            <person name="Nakamura H."/>
            <person name="Ohtoshi R."/>
            <person name="Tomita M."/>
            <person name="Numata K."/>
            <person name="Arakawa K."/>
        </authorList>
    </citation>
    <scope>NUCLEOTIDE SEQUENCE [LARGE SCALE GENOMIC DNA]</scope>
</reference>
<keyword evidence="3" id="KW-1185">Reference proteome</keyword>
<accession>A0A4C1WEZ0</accession>
<evidence type="ECO:0000313" key="2">
    <source>
        <dbReference type="EMBL" id="GBP48979.1"/>
    </source>
</evidence>
<gene>
    <name evidence="2" type="ORF">EVAR_35599_1</name>
</gene>
<protein>
    <submittedName>
        <fullName evidence="2">Uncharacterized protein</fullName>
    </submittedName>
</protein>
<organism evidence="2 3">
    <name type="scientific">Eumeta variegata</name>
    <name type="common">Bagworm moth</name>
    <name type="synonym">Eumeta japonica</name>
    <dbReference type="NCBI Taxonomy" id="151549"/>
    <lineage>
        <taxon>Eukaryota</taxon>
        <taxon>Metazoa</taxon>
        <taxon>Ecdysozoa</taxon>
        <taxon>Arthropoda</taxon>
        <taxon>Hexapoda</taxon>
        <taxon>Insecta</taxon>
        <taxon>Pterygota</taxon>
        <taxon>Neoptera</taxon>
        <taxon>Endopterygota</taxon>
        <taxon>Lepidoptera</taxon>
        <taxon>Glossata</taxon>
        <taxon>Ditrysia</taxon>
        <taxon>Tineoidea</taxon>
        <taxon>Psychidae</taxon>
        <taxon>Oiketicinae</taxon>
        <taxon>Eumeta</taxon>
    </lineage>
</organism>